<dbReference type="Proteomes" id="UP000192756">
    <property type="component" value="Unassembled WGS sequence"/>
</dbReference>
<dbReference type="InterPro" id="IPR036388">
    <property type="entry name" value="WH-like_DNA-bd_sf"/>
</dbReference>
<dbReference type="GO" id="GO:0005524">
    <property type="term" value="F:ATP binding"/>
    <property type="evidence" value="ECO:0007669"/>
    <property type="project" value="UniProtKB-KW"/>
</dbReference>
<dbReference type="AlphaFoldDB" id="A0A1W2CNV7"/>
<dbReference type="Gene3D" id="1.10.3290.10">
    <property type="entry name" value="Fido-like domain"/>
    <property type="match status" value="1"/>
</dbReference>
<dbReference type="STRING" id="151894.SAMN04488524_3081"/>
<keyword evidence="2" id="KW-0547">Nucleotide-binding</keyword>
<keyword evidence="2" id="KW-0067">ATP-binding</keyword>
<dbReference type="Pfam" id="PF13776">
    <property type="entry name" value="DUF4172"/>
    <property type="match status" value="1"/>
</dbReference>
<dbReference type="InterPro" id="IPR036597">
    <property type="entry name" value="Fido-like_dom_sf"/>
</dbReference>
<dbReference type="SUPFAM" id="SSF140931">
    <property type="entry name" value="Fic-like"/>
    <property type="match status" value="1"/>
</dbReference>
<dbReference type="Pfam" id="PF02661">
    <property type="entry name" value="Fic"/>
    <property type="match status" value="1"/>
</dbReference>
<dbReference type="OrthoDB" id="9814400at2"/>
<keyword evidence="5" id="KW-1185">Reference proteome</keyword>
<evidence type="ECO:0000259" key="3">
    <source>
        <dbReference type="PROSITE" id="PS51459"/>
    </source>
</evidence>
<feature type="active site" evidence="1">
    <location>
        <position position="205"/>
    </location>
</feature>
<feature type="binding site" evidence="2">
    <location>
        <begin position="246"/>
        <end position="247"/>
    </location>
    <ligand>
        <name>ATP</name>
        <dbReference type="ChEBI" id="CHEBI:30616"/>
    </ligand>
</feature>
<dbReference type="InterPro" id="IPR025230">
    <property type="entry name" value="DUF4172"/>
</dbReference>
<dbReference type="PANTHER" id="PTHR13504">
    <property type="entry name" value="FIDO DOMAIN-CONTAINING PROTEIN DDB_G0283145"/>
    <property type="match status" value="1"/>
</dbReference>
<dbReference type="InterPro" id="IPR040198">
    <property type="entry name" value="Fido_containing"/>
</dbReference>
<evidence type="ECO:0000256" key="2">
    <source>
        <dbReference type="PIRSR" id="PIRSR640198-2"/>
    </source>
</evidence>
<evidence type="ECO:0000313" key="5">
    <source>
        <dbReference type="Proteomes" id="UP000192756"/>
    </source>
</evidence>
<sequence>MYNWQYKEWPHFNYSTEKLQPISIAFAKELGNVNGLITGLNEELRQETLIEILISEAIKTSEIEGEYMSREDVMSSIKKNLGLKDDKVVYDKRVAGVAKLMTTVRENAKEELTVKMILYWHEILMGGFPKINAGSWRKGQELMQVISGAYGKEIVHYQAPPSDRVSNEMEMFVKWFHNDNLSVNDEVTRALLKASIAHLYFESIHPFEDGNGRIGRALAEYALSHELKGPVLLSISKVIEKGKKDYYQALKLAQSGLDITEWIYYFGQVILDAQKAAKELIEFTVKKTRLFDQYKSLLNERQLKVINRMLENETQGFEGGMTAKKYMAIAKTSKATATRDLLYLNETGILHQTGAGRSVRYKLACI</sequence>
<reference evidence="5" key="1">
    <citation type="submission" date="2017-04" db="EMBL/GenBank/DDBJ databases">
        <authorList>
            <person name="Varghese N."/>
            <person name="Submissions S."/>
        </authorList>
    </citation>
    <scope>NUCLEOTIDE SEQUENCE [LARGE SCALE GENOMIC DNA]</scope>
    <source>
        <strain evidence="5">DSM 12126</strain>
    </source>
</reference>
<organism evidence="4 5">
    <name type="scientific">Pedobacter africanus</name>
    <dbReference type="NCBI Taxonomy" id="151894"/>
    <lineage>
        <taxon>Bacteria</taxon>
        <taxon>Pseudomonadati</taxon>
        <taxon>Bacteroidota</taxon>
        <taxon>Sphingobacteriia</taxon>
        <taxon>Sphingobacteriales</taxon>
        <taxon>Sphingobacteriaceae</taxon>
        <taxon>Pedobacter</taxon>
    </lineage>
</organism>
<dbReference type="EMBL" id="FWXT01000002">
    <property type="protein sequence ID" value="SMC86925.1"/>
    <property type="molecule type" value="Genomic_DNA"/>
</dbReference>
<dbReference type="PROSITE" id="PS51459">
    <property type="entry name" value="FIDO"/>
    <property type="match status" value="1"/>
</dbReference>
<name>A0A1W2CNV7_9SPHI</name>
<dbReference type="Gene3D" id="1.10.10.10">
    <property type="entry name" value="Winged helix-like DNA-binding domain superfamily/Winged helix DNA-binding domain"/>
    <property type="match status" value="1"/>
</dbReference>
<gene>
    <name evidence="4" type="ORF">SAMN04488524_3081</name>
</gene>
<accession>A0A1W2CNV7</accession>
<proteinExistence type="predicted"/>
<feature type="binding site" evidence="2">
    <location>
        <begin position="209"/>
        <end position="216"/>
    </location>
    <ligand>
        <name>ATP</name>
        <dbReference type="ChEBI" id="CHEBI:30616"/>
    </ligand>
</feature>
<dbReference type="InterPro" id="IPR003812">
    <property type="entry name" value="Fido"/>
</dbReference>
<evidence type="ECO:0000256" key="1">
    <source>
        <dbReference type="PIRSR" id="PIRSR640198-1"/>
    </source>
</evidence>
<dbReference type="PANTHER" id="PTHR13504:SF33">
    <property type="entry name" value="FIC FAMILY PROTEIN"/>
    <property type="match status" value="1"/>
</dbReference>
<evidence type="ECO:0000313" key="4">
    <source>
        <dbReference type="EMBL" id="SMC86925.1"/>
    </source>
</evidence>
<dbReference type="RefSeq" id="WP_084239901.1">
    <property type="nucleotide sequence ID" value="NZ_FWXT01000002.1"/>
</dbReference>
<feature type="domain" description="Fido" evidence="3">
    <location>
        <begin position="112"/>
        <end position="268"/>
    </location>
</feature>
<protein>
    <submittedName>
        <fullName evidence="4">Fic family protein</fullName>
    </submittedName>
</protein>